<dbReference type="PROSITE" id="PS50893">
    <property type="entry name" value="ABC_TRANSPORTER_2"/>
    <property type="match status" value="1"/>
</dbReference>
<organism evidence="5">
    <name type="scientific">Methylobacterium bullatum</name>
    <dbReference type="NCBI Taxonomy" id="570505"/>
    <lineage>
        <taxon>Bacteria</taxon>
        <taxon>Pseudomonadati</taxon>
        <taxon>Pseudomonadota</taxon>
        <taxon>Alphaproteobacteria</taxon>
        <taxon>Hyphomicrobiales</taxon>
        <taxon>Methylobacteriaceae</taxon>
        <taxon>Methylobacterium</taxon>
    </lineage>
</organism>
<keyword evidence="1" id="KW-0813">Transport</keyword>
<dbReference type="GO" id="GO:0016887">
    <property type="term" value="F:ATP hydrolysis activity"/>
    <property type="evidence" value="ECO:0007669"/>
    <property type="project" value="InterPro"/>
</dbReference>
<dbReference type="InterPro" id="IPR027417">
    <property type="entry name" value="P-loop_NTPase"/>
</dbReference>
<dbReference type="AlphaFoldDB" id="A0A679KH79"/>
<dbReference type="PANTHER" id="PTHR45772">
    <property type="entry name" value="CONSERVED COMPONENT OF ABC TRANSPORTER FOR NATURAL AMINO ACIDS-RELATED"/>
    <property type="match status" value="1"/>
</dbReference>
<accession>A0A679KH79</accession>
<keyword evidence="3 5" id="KW-0067">ATP-binding</keyword>
<dbReference type="GO" id="GO:0005886">
    <property type="term" value="C:plasma membrane"/>
    <property type="evidence" value="ECO:0007669"/>
    <property type="project" value="TreeGrafter"/>
</dbReference>
<name>A0A679KH79_9HYPH</name>
<dbReference type="RefSeq" id="WP_339163251.1">
    <property type="nucleotide sequence ID" value="NZ_LR743511.1"/>
</dbReference>
<protein>
    <submittedName>
        <fullName evidence="5">Lipopolysaccharide export system ATP-binding protein LptB</fullName>
        <ecNumber evidence="5">3.6.3.-</ecNumber>
    </submittedName>
</protein>
<evidence type="ECO:0000313" key="5">
    <source>
        <dbReference type="EMBL" id="CAA2144898.1"/>
    </source>
</evidence>
<gene>
    <name evidence="5" type="primary">lptB_4</name>
    <name evidence="5" type="ORF">MBLL_04018</name>
</gene>
<dbReference type="SMART" id="SM00382">
    <property type="entry name" value="AAA"/>
    <property type="match status" value="1"/>
</dbReference>
<dbReference type="InterPro" id="IPR003593">
    <property type="entry name" value="AAA+_ATPase"/>
</dbReference>
<feature type="domain" description="ABC transporter" evidence="4">
    <location>
        <begin position="22"/>
        <end position="252"/>
    </location>
</feature>
<keyword evidence="5" id="KW-0378">Hydrolase</keyword>
<sequence length="255" mass="27975">MSITTTAAAPASPVRPPLRPLVEAKGVTMRFGGVTAVGNVDFTLGEVELRCLIGPNGAGKSTFFKMLTGQLTPTEGSIRFRDTDITGAEPHRIARLGVGIKTQVPNVFNGLSVRENVFVAAGRRKSIARTRSIVDETLTRLQLTAIAERNVGQLAHGQRQWVEIATVLAQEPELILLDEPAAGMTHDEVHRTAELIREINRTHALIVVEHDMPFIRMIARTVTVFNQGRILMEDSVERVLADQRVRDVYLGKQAA</sequence>
<dbReference type="CDD" id="cd03219">
    <property type="entry name" value="ABC_Mj1267_LivG_branched"/>
    <property type="match status" value="1"/>
</dbReference>
<dbReference type="Gene3D" id="3.40.50.300">
    <property type="entry name" value="P-loop containing nucleotide triphosphate hydrolases"/>
    <property type="match status" value="1"/>
</dbReference>
<keyword evidence="2" id="KW-0547">Nucleotide-binding</keyword>
<dbReference type="PANTHER" id="PTHR45772:SF8">
    <property type="entry name" value="HIGH-AFFINITY BRANCHED-CHAIN AMINO ACID TRANSPORT ATP-BINDING PROTEIN"/>
    <property type="match status" value="1"/>
</dbReference>
<evidence type="ECO:0000256" key="3">
    <source>
        <dbReference type="ARBA" id="ARBA00022840"/>
    </source>
</evidence>
<dbReference type="InterPro" id="IPR003439">
    <property type="entry name" value="ABC_transporter-like_ATP-bd"/>
</dbReference>
<dbReference type="EMBL" id="LR743511">
    <property type="protein sequence ID" value="CAA2144898.1"/>
    <property type="molecule type" value="Genomic_DNA"/>
</dbReference>
<evidence type="ECO:0000256" key="1">
    <source>
        <dbReference type="ARBA" id="ARBA00022448"/>
    </source>
</evidence>
<proteinExistence type="predicted"/>
<evidence type="ECO:0000259" key="4">
    <source>
        <dbReference type="PROSITE" id="PS50893"/>
    </source>
</evidence>
<dbReference type="InterPro" id="IPR051120">
    <property type="entry name" value="ABC_AA/LPS_Transport"/>
</dbReference>
<dbReference type="SUPFAM" id="SSF52540">
    <property type="entry name" value="P-loop containing nucleoside triphosphate hydrolases"/>
    <property type="match status" value="1"/>
</dbReference>
<dbReference type="EC" id="3.6.3.-" evidence="5"/>
<reference evidence="5" key="1">
    <citation type="submission" date="2019-12" db="EMBL/GenBank/DDBJ databases">
        <authorList>
            <person name="Cremers G."/>
        </authorList>
    </citation>
    <scope>NUCLEOTIDE SEQUENCE</scope>
    <source>
        <strain evidence="5">Mbul2</strain>
    </source>
</reference>
<evidence type="ECO:0000256" key="2">
    <source>
        <dbReference type="ARBA" id="ARBA00022741"/>
    </source>
</evidence>
<dbReference type="GO" id="GO:0005524">
    <property type="term" value="F:ATP binding"/>
    <property type="evidence" value="ECO:0007669"/>
    <property type="project" value="UniProtKB-KW"/>
</dbReference>
<dbReference type="Pfam" id="PF00005">
    <property type="entry name" value="ABC_tran"/>
    <property type="match status" value="1"/>
</dbReference>